<dbReference type="GO" id="GO:0004803">
    <property type="term" value="F:transposase activity"/>
    <property type="evidence" value="ECO:0007669"/>
    <property type="project" value="InterPro"/>
</dbReference>
<dbReference type="AlphaFoldDB" id="A0A1F8EKZ3"/>
<dbReference type="Proteomes" id="UP000177117">
    <property type="component" value="Unassembled WGS sequence"/>
</dbReference>
<gene>
    <name evidence="2" type="ORF">A2650_02700</name>
</gene>
<dbReference type="InterPro" id="IPR036515">
    <property type="entry name" value="Transposase_17_sf"/>
</dbReference>
<protein>
    <recommendedName>
        <fullName evidence="1">Transposase IS200-like domain-containing protein</fullName>
    </recommendedName>
</protein>
<dbReference type="SUPFAM" id="SSF143422">
    <property type="entry name" value="Transposase IS200-like"/>
    <property type="match status" value="1"/>
</dbReference>
<reference evidence="2 3" key="1">
    <citation type="journal article" date="2016" name="Nat. Commun.">
        <title>Thousands of microbial genomes shed light on interconnected biogeochemical processes in an aquifer system.</title>
        <authorList>
            <person name="Anantharaman K."/>
            <person name="Brown C.T."/>
            <person name="Hug L.A."/>
            <person name="Sharon I."/>
            <person name="Castelle C.J."/>
            <person name="Probst A.J."/>
            <person name="Thomas B.C."/>
            <person name="Singh A."/>
            <person name="Wilkins M.J."/>
            <person name="Karaoz U."/>
            <person name="Brodie E.L."/>
            <person name="Williams K.H."/>
            <person name="Hubbard S.S."/>
            <person name="Banfield J.F."/>
        </authorList>
    </citation>
    <scope>NUCLEOTIDE SEQUENCE [LARGE SCALE GENOMIC DNA]</scope>
</reference>
<accession>A0A1F8EKZ3</accession>
<dbReference type="PANTHER" id="PTHR34322">
    <property type="entry name" value="TRANSPOSASE, Y1_TNP DOMAIN-CONTAINING"/>
    <property type="match status" value="1"/>
</dbReference>
<evidence type="ECO:0000313" key="2">
    <source>
        <dbReference type="EMBL" id="OGN01512.1"/>
    </source>
</evidence>
<evidence type="ECO:0000259" key="1">
    <source>
        <dbReference type="Pfam" id="PF01797"/>
    </source>
</evidence>
<dbReference type="InterPro" id="IPR002686">
    <property type="entry name" value="Transposase_17"/>
</dbReference>
<comment type="caution">
    <text evidence="2">The sequence shown here is derived from an EMBL/GenBank/DDBJ whole genome shotgun (WGS) entry which is preliminary data.</text>
</comment>
<dbReference type="EMBL" id="MGJD01000004">
    <property type="protein sequence ID" value="OGN01512.1"/>
    <property type="molecule type" value="Genomic_DNA"/>
</dbReference>
<proteinExistence type="predicted"/>
<feature type="domain" description="Transposase IS200-like" evidence="1">
    <location>
        <begin position="1"/>
        <end position="66"/>
    </location>
</feature>
<evidence type="ECO:0000313" key="3">
    <source>
        <dbReference type="Proteomes" id="UP000177117"/>
    </source>
</evidence>
<name>A0A1F8EKZ3_9BACT</name>
<dbReference type="PANTHER" id="PTHR34322:SF2">
    <property type="entry name" value="TRANSPOSASE IS200-LIKE DOMAIN-CONTAINING PROTEIN"/>
    <property type="match status" value="1"/>
</dbReference>
<dbReference type="GO" id="GO:0003677">
    <property type="term" value="F:DNA binding"/>
    <property type="evidence" value="ECO:0007669"/>
    <property type="project" value="InterPro"/>
</dbReference>
<dbReference type="Gene3D" id="3.30.70.1290">
    <property type="entry name" value="Transposase IS200-like"/>
    <property type="match status" value="1"/>
</dbReference>
<sequence>MPNHFHLLIRQKADNGIVQFMRKLGTGYAMYFNKKYDRVGSLFQGKFKAVLINEDEHFKYLPYYIHLNSLDLISPEWREFKIKDYNKAINFLNKYRWSSYLDYSGYKNFPSITQRYFLEEFIGKPSKYKKDTENWLIDSGANWSKLNETISNEVGPH</sequence>
<organism evidence="2 3">
    <name type="scientific">Candidatus Yanofskybacteria bacterium RIFCSPHIGHO2_01_FULL_41_53</name>
    <dbReference type="NCBI Taxonomy" id="1802663"/>
    <lineage>
        <taxon>Bacteria</taxon>
        <taxon>Candidatus Yanofskyibacteriota</taxon>
    </lineage>
</organism>
<dbReference type="GO" id="GO:0006313">
    <property type="term" value="P:DNA transposition"/>
    <property type="evidence" value="ECO:0007669"/>
    <property type="project" value="InterPro"/>
</dbReference>
<dbReference type="Pfam" id="PF01797">
    <property type="entry name" value="Y1_Tnp"/>
    <property type="match status" value="1"/>
</dbReference>